<gene>
    <name evidence="1" type="ORF">NP493_417g02026</name>
</gene>
<accession>A0AAD9NVD8</accession>
<comment type="caution">
    <text evidence="1">The sequence shown here is derived from an EMBL/GenBank/DDBJ whole genome shotgun (WGS) entry which is preliminary data.</text>
</comment>
<organism evidence="1 2">
    <name type="scientific">Ridgeia piscesae</name>
    <name type="common">Tubeworm</name>
    <dbReference type="NCBI Taxonomy" id="27915"/>
    <lineage>
        <taxon>Eukaryota</taxon>
        <taxon>Metazoa</taxon>
        <taxon>Spiralia</taxon>
        <taxon>Lophotrochozoa</taxon>
        <taxon>Annelida</taxon>
        <taxon>Polychaeta</taxon>
        <taxon>Sedentaria</taxon>
        <taxon>Canalipalpata</taxon>
        <taxon>Sabellida</taxon>
        <taxon>Siboglinidae</taxon>
        <taxon>Ridgeia</taxon>
    </lineage>
</organism>
<proteinExistence type="predicted"/>
<dbReference type="GO" id="GO:0009263">
    <property type="term" value="P:deoxyribonucleotide biosynthetic process"/>
    <property type="evidence" value="ECO:0007669"/>
    <property type="project" value="InterPro"/>
</dbReference>
<name>A0AAD9NVD8_RIDPI</name>
<dbReference type="InterPro" id="IPR000358">
    <property type="entry name" value="RNR_small_fam"/>
</dbReference>
<dbReference type="EMBL" id="JAODUO010000418">
    <property type="protein sequence ID" value="KAK2180984.1"/>
    <property type="molecule type" value="Genomic_DNA"/>
</dbReference>
<evidence type="ECO:0000313" key="2">
    <source>
        <dbReference type="Proteomes" id="UP001209878"/>
    </source>
</evidence>
<dbReference type="GO" id="GO:0004748">
    <property type="term" value="F:ribonucleoside-diphosphate reductase activity, thioredoxin disulfide as acceptor"/>
    <property type="evidence" value="ECO:0007669"/>
    <property type="project" value="TreeGrafter"/>
</dbReference>
<dbReference type="Proteomes" id="UP001209878">
    <property type="component" value="Unassembled WGS sequence"/>
</dbReference>
<dbReference type="PANTHER" id="PTHR23409">
    <property type="entry name" value="RIBONUCLEOSIDE-DIPHOSPHATE REDUCTASE SMALL CHAIN"/>
    <property type="match status" value="1"/>
</dbReference>
<protein>
    <submittedName>
        <fullName evidence="1">Uncharacterized protein</fullName>
    </submittedName>
</protein>
<sequence length="292" mass="32443">MSFVHQLSCEGVKANWILFSLPTTQTSIEKAQWIEHRPIASITAGGPIEFLIPGSGDDYLDVANTYLFVIARITQANANNIEAAAEVGPVNNWMHSLFSQVAVSLNGTLVSPSTNTYPYRAYIETLLSHGAEAKNCHLTSVLWYKNTAGHMDATNDADDGLQKRKEYTASSRVVDMVGRLRVNLFFQDRYLLNGVDVKVRLVQSKDAFALTAGGANPDYKISIAEAALFARKGKLNPSVQMGHIKALEKGTAKYPLRRMDYKVFSIPRWAMSHTHENIYLGVLPKIMVFVLY</sequence>
<keyword evidence="2" id="KW-1185">Reference proteome</keyword>
<evidence type="ECO:0000313" key="1">
    <source>
        <dbReference type="EMBL" id="KAK2180984.1"/>
    </source>
</evidence>
<dbReference type="AlphaFoldDB" id="A0AAD9NVD8"/>
<dbReference type="PANTHER" id="PTHR23409:SF21">
    <property type="entry name" value="CAPSID PROTEIN"/>
    <property type="match status" value="1"/>
</dbReference>
<reference evidence="1" key="1">
    <citation type="journal article" date="2023" name="Mol. Biol. Evol.">
        <title>Third-Generation Sequencing Reveals the Adaptive Role of the Epigenome in Three Deep-Sea Polychaetes.</title>
        <authorList>
            <person name="Perez M."/>
            <person name="Aroh O."/>
            <person name="Sun Y."/>
            <person name="Lan Y."/>
            <person name="Juniper S.K."/>
            <person name="Young C.R."/>
            <person name="Angers B."/>
            <person name="Qian P.Y."/>
        </authorList>
    </citation>
    <scope>NUCLEOTIDE SEQUENCE</scope>
    <source>
        <strain evidence="1">R07B-5</strain>
    </source>
</reference>
<dbReference type="GO" id="GO:0005829">
    <property type="term" value="C:cytosol"/>
    <property type="evidence" value="ECO:0007669"/>
    <property type="project" value="TreeGrafter"/>
</dbReference>